<dbReference type="Gene3D" id="2.30.30.40">
    <property type="entry name" value="SH3 Domains"/>
    <property type="match status" value="1"/>
</dbReference>
<evidence type="ECO:0000313" key="3">
    <source>
        <dbReference type="EMBL" id="MBI4922080.1"/>
    </source>
</evidence>
<dbReference type="Proteomes" id="UP000782610">
    <property type="component" value="Unassembled WGS sequence"/>
</dbReference>
<feature type="signal peptide" evidence="1">
    <location>
        <begin position="1"/>
        <end position="25"/>
    </location>
</feature>
<dbReference type="AlphaFoldDB" id="A0A933L2Z8"/>
<evidence type="ECO:0000256" key="1">
    <source>
        <dbReference type="SAM" id="SignalP"/>
    </source>
</evidence>
<comment type="caution">
    <text evidence="3">The sequence shown here is derived from an EMBL/GenBank/DDBJ whole genome shotgun (WGS) entry which is preliminary data.</text>
</comment>
<sequence length="113" mass="11932">MSLSLVKTGAVAAAIVLATTVSSMAATYAYVDHDAWVRANHSNLAPIVNSVEEGDYVKILAHWGNWYKIKIPGQDGWVKSGVLDFAPGPGPFPGPGNVQACFWGPLGYVCVNG</sequence>
<proteinExistence type="predicted"/>
<feature type="domain" description="SH3b" evidence="2">
    <location>
        <begin position="25"/>
        <end position="87"/>
    </location>
</feature>
<organism evidence="3 4">
    <name type="scientific">Devosia nanyangense</name>
    <dbReference type="NCBI Taxonomy" id="1228055"/>
    <lineage>
        <taxon>Bacteria</taxon>
        <taxon>Pseudomonadati</taxon>
        <taxon>Pseudomonadota</taxon>
        <taxon>Alphaproteobacteria</taxon>
        <taxon>Hyphomicrobiales</taxon>
        <taxon>Devosiaceae</taxon>
        <taxon>Devosia</taxon>
    </lineage>
</organism>
<keyword evidence="1" id="KW-0732">Signal</keyword>
<feature type="chain" id="PRO_5037232435" evidence="1">
    <location>
        <begin position="26"/>
        <end position="113"/>
    </location>
</feature>
<dbReference type="EMBL" id="JACRAF010000027">
    <property type="protein sequence ID" value="MBI4922080.1"/>
    <property type="molecule type" value="Genomic_DNA"/>
</dbReference>
<dbReference type="InterPro" id="IPR003646">
    <property type="entry name" value="SH3-like_bac-type"/>
</dbReference>
<dbReference type="PROSITE" id="PS51781">
    <property type="entry name" value="SH3B"/>
    <property type="match status" value="1"/>
</dbReference>
<reference evidence="3" key="1">
    <citation type="submission" date="2020-07" db="EMBL/GenBank/DDBJ databases">
        <title>Huge and variable diversity of episymbiotic CPR bacteria and DPANN archaea in groundwater ecosystems.</title>
        <authorList>
            <person name="He C.Y."/>
            <person name="Keren R."/>
            <person name="Whittaker M."/>
            <person name="Farag I.F."/>
            <person name="Doudna J."/>
            <person name="Cate J.H.D."/>
            <person name="Banfield J.F."/>
        </authorList>
    </citation>
    <scope>NUCLEOTIDE SEQUENCE</scope>
    <source>
        <strain evidence="3">NC_groundwater_1586_Pr3_B-0.1um_66_15</strain>
    </source>
</reference>
<dbReference type="SMART" id="SM00287">
    <property type="entry name" value="SH3b"/>
    <property type="match status" value="1"/>
</dbReference>
<evidence type="ECO:0000259" key="2">
    <source>
        <dbReference type="PROSITE" id="PS51781"/>
    </source>
</evidence>
<protein>
    <submittedName>
        <fullName evidence="3">SH3 domain-containing protein</fullName>
    </submittedName>
</protein>
<gene>
    <name evidence="3" type="ORF">HY834_10045</name>
</gene>
<dbReference type="Pfam" id="PF08239">
    <property type="entry name" value="SH3_3"/>
    <property type="match status" value="1"/>
</dbReference>
<accession>A0A933L2Z8</accession>
<evidence type="ECO:0000313" key="4">
    <source>
        <dbReference type="Proteomes" id="UP000782610"/>
    </source>
</evidence>
<name>A0A933L2Z8_9HYPH</name>